<dbReference type="EC" id="2.6.1.102" evidence="8"/>
<dbReference type="AlphaFoldDB" id="A0A5M6DKF6"/>
<dbReference type="RefSeq" id="WP_150088312.1">
    <property type="nucleotide sequence ID" value="NZ_VWSF01000006.1"/>
</dbReference>
<evidence type="ECO:0000313" key="13">
    <source>
        <dbReference type="EMBL" id="KAA5546709.1"/>
    </source>
</evidence>
<evidence type="ECO:0000256" key="12">
    <source>
        <dbReference type="RuleBase" id="RU004508"/>
    </source>
</evidence>
<dbReference type="Gene3D" id="3.90.1150.10">
    <property type="entry name" value="Aspartate Aminotransferase, domain 1"/>
    <property type="match status" value="1"/>
</dbReference>
<sequence>MADSSRIFLSPPHMSGTEQAYIQKAFDENYITTAGQNILDFEKELCQRTGANQAVGLNSGTAAIHLALQVLGIGTGDEVLCSTFTFVATANPILYQDATPVFIDSEPDTWNMCPVTLEKAIQERLQIGKKPKAILLVHLYGMAAKLNEVMNIANRYNIPVIEDAAEALGSTYQNKALGTFGAIGIYSFNGNKIITTSGGGALVTDNASLAQKSLFLASQAKDPAPHYQHSEVGYNYRLSNISAGIGLGQLEVLQERVQQRRKIYEYYQQALAPIKAIRFLPEPAGAFSNRWLSCITLAPDQPITPEQLRLALEKENIEARPLWKPLHLQPLFAETPYYGGTIAETLFNQGLCLPSGSALTPEQLEKITTVITKQFQS</sequence>
<evidence type="ECO:0000313" key="14">
    <source>
        <dbReference type="Proteomes" id="UP000323426"/>
    </source>
</evidence>
<accession>A0A5M6DKF6</accession>
<dbReference type="PANTHER" id="PTHR30244:SF34">
    <property type="entry name" value="DTDP-4-AMINO-4,6-DIDEOXYGALACTOSE TRANSAMINASE"/>
    <property type="match status" value="1"/>
</dbReference>
<reference evidence="13 14" key="1">
    <citation type="submission" date="2019-09" db="EMBL/GenBank/DDBJ databases">
        <title>Genome sequence and assembly of Adhaeribacter sp.</title>
        <authorList>
            <person name="Chhetri G."/>
        </authorList>
    </citation>
    <scope>NUCLEOTIDE SEQUENCE [LARGE SCALE GENOMIC DNA]</scope>
    <source>
        <strain evidence="13 14">DK36</strain>
    </source>
</reference>
<name>A0A5M6DKF6_9BACT</name>
<dbReference type="SUPFAM" id="SSF53383">
    <property type="entry name" value="PLP-dependent transferases"/>
    <property type="match status" value="1"/>
</dbReference>
<evidence type="ECO:0000256" key="8">
    <source>
        <dbReference type="ARBA" id="ARBA00066317"/>
    </source>
</evidence>
<keyword evidence="4 13" id="KW-0808">Transferase</keyword>
<dbReference type="CDD" id="cd00616">
    <property type="entry name" value="AHBA_syn"/>
    <property type="match status" value="1"/>
</dbReference>
<feature type="active site" description="Proton acceptor" evidence="10">
    <location>
        <position position="192"/>
    </location>
</feature>
<dbReference type="InterPro" id="IPR000653">
    <property type="entry name" value="DegT/StrS_aminotransferase"/>
</dbReference>
<gene>
    <name evidence="13" type="ORF">F0145_10225</name>
</gene>
<dbReference type="FunFam" id="3.40.640.10:FF:000090">
    <property type="entry name" value="Pyridoxal phosphate-dependent aminotransferase"/>
    <property type="match status" value="1"/>
</dbReference>
<evidence type="ECO:0000256" key="10">
    <source>
        <dbReference type="PIRSR" id="PIRSR000390-1"/>
    </source>
</evidence>
<dbReference type="InterPro" id="IPR015424">
    <property type="entry name" value="PyrdxlP-dep_Trfase"/>
</dbReference>
<organism evidence="13 14">
    <name type="scientific">Adhaeribacter rhizoryzae</name>
    <dbReference type="NCBI Taxonomy" id="2607907"/>
    <lineage>
        <taxon>Bacteria</taxon>
        <taxon>Pseudomonadati</taxon>
        <taxon>Bacteroidota</taxon>
        <taxon>Cytophagia</taxon>
        <taxon>Cytophagales</taxon>
        <taxon>Hymenobacteraceae</taxon>
        <taxon>Adhaeribacter</taxon>
    </lineage>
</organism>
<feature type="modified residue" description="N6-(pyridoxal phosphate)lysine" evidence="11">
    <location>
        <position position="192"/>
    </location>
</feature>
<evidence type="ECO:0000256" key="3">
    <source>
        <dbReference type="ARBA" id="ARBA00022576"/>
    </source>
</evidence>
<comment type="similarity">
    <text evidence="6 12">Belongs to the DegT/DnrJ/EryC1 family.</text>
</comment>
<protein>
    <recommendedName>
        <fullName evidence="9">GDP-perosamine synthase</fullName>
        <ecNumber evidence="8">2.6.1.102</ecNumber>
    </recommendedName>
</protein>
<evidence type="ECO:0000256" key="2">
    <source>
        <dbReference type="ARBA" id="ARBA00005125"/>
    </source>
</evidence>
<dbReference type="InterPro" id="IPR015422">
    <property type="entry name" value="PyrdxlP-dep_Trfase_small"/>
</dbReference>
<dbReference type="Gene3D" id="3.40.640.10">
    <property type="entry name" value="Type I PLP-dependent aspartate aminotransferase-like (Major domain)"/>
    <property type="match status" value="1"/>
</dbReference>
<keyword evidence="14" id="KW-1185">Reference proteome</keyword>
<comment type="caution">
    <text evidence="13">The sequence shown here is derived from an EMBL/GenBank/DDBJ whole genome shotgun (WGS) entry which is preliminary data.</text>
</comment>
<comment type="catalytic activity">
    <reaction evidence="7">
        <text>GDP-alpha-D-perosamine + 2-oxoglutarate = GDP-4-dehydro-alpha-D-rhamnose + L-glutamate</text>
        <dbReference type="Rhea" id="RHEA:36779"/>
        <dbReference type="ChEBI" id="CHEBI:16810"/>
        <dbReference type="ChEBI" id="CHEBI:29985"/>
        <dbReference type="ChEBI" id="CHEBI:57964"/>
        <dbReference type="ChEBI" id="CHEBI:73996"/>
        <dbReference type="EC" id="2.6.1.102"/>
    </reaction>
</comment>
<evidence type="ECO:0000256" key="6">
    <source>
        <dbReference type="ARBA" id="ARBA00037999"/>
    </source>
</evidence>
<comment type="cofactor">
    <cofactor evidence="1">
        <name>pyridoxal 5'-phosphate</name>
        <dbReference type="ChEBI" id="CHEBI:597326"/>
    </cofactor>
</comment>
<dbReference type="PIRSF" id="PIRSF000390">
    <property type="entry name" value="PLP_StrS"/>
    <property type="match status" value="1"/>
</dbReference>
<dbReference type="GO" id="GO:0102933">
    <property type="term" value="F:GDP-4-dehydro-6-deoxy-D-mannose-4-aminotransferase activity"/>
    <property type="evidence" value="ECO:0007669"/>
    <property type="project" value="UniProtKB-EC"/>
</dbReference>
<dbReference type="GO" id="GO:0030170">
    <property type="term" value="F:pyridoxal phosphate binding"/>
    <property type="evidence" value="ECO:0007669"/>
    <property type="project" value="TreeGrafter"/>
</dbReference>
<dbReference type="InterPro" id="IPR015421">
    <property type="entry name" value="PyrdxlP-dep_Trfase_major"/>
</dbReference>
<evidence type="ECO:0000256" key="1">
    <source>
        <dbReference type="ARBA" id="ARBA00001933"/>
    </source>
</evidence>
<dbReference type="EMBL" id="VWSF01000006">
    <property type="protein sequence ID" value="KAA5546709.1"/>
    <property type="molecule type" value="Genomic_DNA"/>
</dbReference>
<evidence type="ECO:0000256" key="11">
    <source>
        <dbReference type="PIRSR" id="PIRSR000390-2"/>
    </source>
</evidence>
<comment type="pathway">
    <text evidence="2">Bacterial outer membrane biogenesis; LPS O-antigen biosynthesis.</text>
</comment>
<evidence type="ECO:0000256" key="7">
    <source>
        <dbReference type="ARBA" id="ARBA00051587"/>
    </source>
</evidence>
<dbReference type="Pfam" id="PF01041">
    <property type="entry name" value="DegT_DnrJ_EryC1"/>
    <property type="match status" value="1"/>
</dbReference>
<evidence type="ECO:0000256" key="5">
    <source>
        <dbReference type="ARBA" id="ARBA00022898"/>
    </source>
</evidence>
<evidence type="ECO:0000256" key="4">
    <source>
        <dbReference type="ARBA" id="ARBA00022679"/>
    </source>
</evidence>
<keyword evidence="3 13" id="KW-0032">Aminotransferase</keyword>
<proteinExistence type="inferred from homology"/>
<evidence type="ECO:0000256" key="9">
    <source>
        <dbReference type="ARBA" id="ARBA00074221"/>
    </source>
</evidence>
<dbReference type="GO" id="GO:0000271">
    <property type="term" value="P:polysaccharide biosynthetic process"/>
    <property type="evidence" value="ECO:0007669"/>
    <property type="project" value="TreeGrafter"/>
</dbReference>
<keyword evidence="5 11" id="KW-0663">Pyridoxal phosphate</keyword>
<dbReference type="Proteomes" id="UP000323426">
    <property type="component" value="Unassembled WGS sequence"/>
</dbReference>
<dbReference type="PANTHER" id="PTHR30244">
    <property type="entry name" value="TRANSAMINASE"/>
    <property type="match status" value="1"/>
</dbReference>